<comment type="similarity">
    <text evidence="1">Belongs to the apolipoprotein L family.</text>
</comment>
<keyword evidence="3" id="KW-1185">Reference proteome</keyword>
<dbReference type="GO" id="GO:0008289">
    <property type="term" value="F:lipid binding"/>
    <property type="evidence" value="ECO:0007669"/>
    <property type="project" value="InterPro"/>
</dbReference>
<reference evidence="2" key="2">
    <citation type="submission" date="2025-08" db="UniProtKB">
        <authorList>
            <consortium name="Ensembl"/>
        </authorList>
    </citation>
    <scope>IDENTIFICATION</scope>
</reference>
<protein>
    <recommendedName>
        <fullName evidence="4">Apolipoprotein L3</fullName>
    </recommendedName>
</protein>
<name>A0A452E378_CAPHI</name>
<dbReference type="Proteomes" id="UP000291000">
    <property type="component" value="Chromosome 5"/>
</dbReference>
<proteinExistence type="inferred from homology"/>
<dbReference type="GeneTree" id="ENSGT01030000234599"/>
<dbReference type="GO" id="GO:0042157">
    <property type="term" value="P:lipoprotein metabolic process"/>
    <property type="evidence" value="ECO:0007669"/>
    <property type="project" value="InterPro"/>
</dbReference>
<dbReference type="PANTHER" id="PTHR14096">
    <property type="entry name" value="APOLIPOPROTEIN L"/>
    <property type="match status" value="1"/>
</dbReference>
<dbReference type="Ensembl" id="ENSCHIT00000014207.1">
    <property type="protein sequence ID" value="ENSCHIP00000006482.1"/>
    <property type="gene ID" value="ENSCHIG00000010319.1"/>
</dbReference>
<dbReference type="PANTHER" id="PTHR14096:SF27">
    <property type="entry name" value="APOLIPOPROTEIN L2"/>
    <property type="match status" value="1"/>
</dbReference>
<evidence type="ECO:0008006" key="4">
    <source>
        <dbReference type="Google" id="ProtNLM"/>
    </source>
</evidence>
<dbReference type="Bgee" id="ENSCHIG00000010319">
    <property type="expression patterns" value="Expressed in descending colon and 2 other cell types or tissues"/>
</dbReference>
<dbReference type="EMBL" id="LWLT01000005">
    <property type="status" value="NOT_ANNOTATED_CDS"/>
    <property type="molecule type" value="Genomic_DNA"/>
</dbReference>
<organism evidence="2 3">
    <name type="scientific">Capra hircus</name>
    <name type="common">Goat</name>
    <dbReference type="NCBI Taxonomy" id="9925"/>
    <lineage>
        <taxon>Eukaryota</taxon>
        <taxon>Metazoa</taxon>
        <taxon>Chordata</taxon>
        <taxon>Craniata</taxon>
        <taxon>Vertebrata</taxon>
        <taxon>Euteleostomi</taxon>
        <taxon>Mammalia</taxon>
        <taxon>Eutheria</taxon>
        <taxon>Laurasiatheria</taxon>
        <taxon>Artiodactyla</taxon>
        <taxon>Ruminantia</taxon>
        <taxon>Pecora</taxon>
        <taxon>Bovidae</taxon>
        <taxon>Caprinae</taxon>
        <taxon>Capra</taxon>
    </lineage>
</organism>
<dbReference type="InterPro" id="IPR008405">
    <property type="entry name" value="ApoL"/>
</dbReference>
<evidence type="ECO:0000256" key="1">
    <source>
        <dbReference type="ARBA" id="ARBA00010090"/>
    </source>
</evidence>
<dbReference type="AlphaFoldDB" id="A0A452E378"/>
<evidence type="ECO:0000313" key="3">
    <source>
        <dbReference type="Proteomes" id="UP000291000"/>
    </source>
</evidence>
<dbReference type="GO" id="GO:0016020">
    <property type="term" value="C:membrane"/>
    <property type="evidence" value="ECO:0007669"/>
    <property type="project" value="TreeGrafter"/>
</dbReference>
<reference evidence="2 3" key="1">
    <citation type="submission" date="2016-04" db="EMBL/GenBank/DDBJ databases">
        <title>Polished mammalian reference genomes with single-molecule sequencing and chromosome conformation capture applied to the Capra hircus genome.</title>
        <authorList>
            <person name="Bickhart D.M."/>
            <person name="Koren S."/>
            <person name="Rosen B."/>
            <person name="Hastie A."/>
            <person name="Liachko I."/>
            <person name="Sullivan S.T."/>
            <person name="Burton J."/>
            <person name="Sayre B.L."/>
            <person name="Huson H.J."/>
            <person name="Lee J."/>
            <person name="Lam E."/>
            <person name="Kelley C.M."/>
            <person name="Hutchison J.L."/>
            <person name="Zhou Y."/>
            <person name="Sun J."/>
            <person name="Crisa A."/>
            <person name="Schwartz J.C."/>
            <person name="Hammond J.A."/>
            <person name="Schroeder S.G."/>
            <person name="Liu G.E."/>
            <person name="Dunham M."/>
            <person name="Shendure J."/>
            <person name="Sonstegard T.S."/>
            <person name="Phillippy A.M."/>
            <person name="Van Tassell C.P."/>
            <person name="Smith T.P."/>
        </authorList>
    </citation>
    <scope>NUCLEOTIDE SEQUENCE [LARGE SCALE GENOMIC DNA]</scope>
</reference>
<dbReference type="GO" id="GO:0006869">
    <property type="term" value="P:lipid transport"/>
    <property type="evidence" value="ECO:0007669"/>
    <property type="project" value="InterPro"/>
</dbReference>
<evidence type="ECO:0000313" key="2">
    <source>
        <dbReference type="Ensembl" id="ENSCHIP00000006482.1"/>
    </source>
</evidence>
<accession>A0A452E378</accession>
<dbReference type="STRING" id="9925.ENSCHIP00000006482"/>
<gene>
    <name evidence="2" type="primary">LOC102189476</name>
</gene>
<dbReference type="Pfam" id="PF05461">
    <property type="entry name" value="ApoL"/>
    <property type="match status" value="1"/>
</dbReference>
<sequence>MSSENLGDRSDIEIFFEDVAECLWNILSREELLLLTEFLKKIEANAGLSREDVNALHEYLNELERDLAGKEQETLPEEQLDRKRFLKKFPRVTQPLAELKHKLRELADSVGKVHRDCTISNVVTRSTGALSGALTILGLALAPVTVGASVALSATGIGLGAAVAVTAMSTSIVEHVSRSSAENKASQLMSIGVKKWKVLLEVLKSNRQIVPTTEKLAKAEKHLERNIHAVETGEADPDSEVSANVYLSPGRIAAPAIQQVEAGFKGTALAVTKGARITGAATAGSPSWWMWASW</sequence>
<reference evidence="2" key="3">
    <citation type="submission" date="2025-09" db="UniProtKB">
        <authorList>
            <consortium name="Ensembl"/>
        </authorList>
    </citation>
    <scope>IDENTIFICATION</scope>
</reference>
<dbReference type="GO" id="GO:0005576">
    <property type="term" value="C:extracellular region"/>
    <property type="evidence" value="ECO:0007669"/>
    <property type="project" value="InterPro"/>
</dbReference>